<sequence length="166" mass="17350">MLPTSIATTFLTCRMQAPTIAGQDMYVSKVLNGGNVLAIEALGHVNPTSSGDGALNEDFASASYVWTKELCNKKKDSNGDDQANGQEMKIHAANGPRPYRTWQTRIKCNSSSYSASAAENLASSGGSAYMSESSLDASANTVALLGRGVTAPIGLVASNAEGRRTI</sequence>
<accession>A0A8T1W2V7</accession>
<dbReference type="EMBL" id="JAGDFM010000090">
    <property type="protein sequence ID" value="KAG7386898.1"/>
    <property type="molecule type" value="Genomic_DNA"/>
</dbReference>
<gene>
    <name evidence="2" type="ORF">PHYPSEUDO_015103</name>
</gene>
<dbReference type="Pfam" id="PF24784">
    <property type="entry name" value="Temptin_C"/>
    <property type="match status" value="1"/>
</dbReference>
<organism evidence="2 3">
    <name type="scientific">Phytophthora pseudosyringae</name>
    <dbReference type="NCBI Taxonomy" id="221518"/>
    <lineage>
        <taxon>Eukaryota</taxon>
        <taxon>Sar</taxon>
        <taxon>Stramenopiles</taxon>
        <taxon>Oomycota</taxon>
        <taxon>Peronosporomycetes</taxon>
        <taxon>Peronosporales</taxon>
        <taxon>Peronosporaceae</taxon>
        <taxon>Phytophthora</taxon>
    </lineage>
</organism>
<proteinExistence type="predicted"/>
<protein>
    <recommendedName>
        <fullName evidence="1">Temptin Cys/Cys disulfide domain-containing protein</fullName>
    </recommendedName>
</protein>
<dbReference type="PANTHER" id="PTHR34737:SF2">
    <property type="entry name" value="EF-HAND DOMAIN-CONTAINING PROTEIN"/>
    <property type="match status" value="1"/>
</dbReference>
<dbReference type="InterPro" id="IPR057626">
    <property type="entry name" value="S-S_Temptin"/>
</dbReference>
<dbReference type="InterPro" id="IPR055313">
    <property type="entry name" value="Temptin-like"/>
</dbReference>
<keyword evidence="3" id="KW-1185">Reference proteome</keyword>
<feature type="domain" description="Temptin Cys/Cys disulfide" evidence="1">
    <location>
        <begin position="22"/>
        <end position="88"/>
    </location>
</feature>
<dbReference type="AlphaFoldDB" id="A0A8T1W2V7"/>
<dbReference type="Proteomes" id="UP000694044">
    <property type="component" value="Unassembled WGS sequence"/>
</dbReference>
<dbReference type="PANTHER" id="PTHR34737">
    <property type="entry name" value="EF-HAND DOMAIN-CONTAINING PROTEIN"/>
    <property type="match status" value="1"/>
</dbReference>
<reference evidence="2" key="1">
    <citation type="submission" date="2021-02" db="EMBL/GenBank/DDBJ databases">
        <authorList>
            <person name="Palmer J.M."/>
        </authorList>
    </citation>
    <scope>NUCLEOTIDE SEQUENCE</scope>
    <source>
        <strain evidence="2">SCRP734</strain>
    </source>
</reference>
<comment type="caution">
    <text evidence="2">The sequence shown here is derived from an EMBL/GenBank/DDBJ whole genome shotgun (WGS) entry which is preliminary data.</text>
</comment>
<evidence type="ECO:0000313" key="2">
    <source>
        <dbReference type="EMBL" id="KAG7386898.1"/>
    </source>
</evidence>
<evidence type="ECO:0000313" key="3">
    <source>
        <dbReference type="Proteomes" id="UP000694044"/>
    </source>
</evidence>
<name>A0A8T1W2V7_9STRA</name>
<evidence type="ECO:0000259" key="1">
    <source>
        <dbReference type="Pfam" id="PF24784"/>
    </source>
</evidence>